<evidence type="ECO:0000259" key="3">
    <source>
        <dbReference type="PROSITE" id="PS51352"/>
    </source>
</evidence>
<organism evidence="4 5">
    <name type="scientific">Neoroseomonas lacus</name>
    <dbReference type="NCBI Taxonomy" id="287609"/>
    <lineage>
        <taxon>Bacteria</taxon>
        <taxon>Pseudomonadati</taxon>
        <taxon>Pseudomonadota</taxon>
        <taxon>Alphaproteobacteria</taxon>
        <taxon>Acetobacterales</taxon>
        <taxon>Acetobacteraceae</taxon>
        <taxon>Neoroseomonas</taxon>
    </lineage>
</organism>
<accession>A0A917K908</accession>
<dbReference type="AlphaFoldDB" id="A0A917K908"/>
<feature type="domain" description="Thioredoxin" evidence="3">
    <location>
        <begin position="1"/>
        <end position="173"/>
    </location>
</feature>
<comment type="similarity">
    <text evidence="2">Belongs to the thioredoxin family. DsbA subfamily.</text>
</comment>
<dbReference type="PROSITE" id="PS51352">
    <property type="entry name" value="THIOREDOXIN_2"/>
    <property type="match status" value="1"/>
</dbReference>
<protein>
    <recommendedName>
        <fullName evidence="3">Thioredoxin domain-containing protein</fullName>
    </recommendedName>
</protein>
<name>A0A917K908_9PROT</name>
<dbReference type="InterPro" id="IPR036249">
    <property type="entry name" value="Thioredoxin-like_sf"/>
</dbReference>
<dbReference type="InterPro" id="IPR012336">
    <property type="entry name" value="Thioredoxin-like_fold"/>
</dbReference>
<dbReference type="RefSeq" id="WP_188965775.1">
    <property type="nucleotide sequence ID" value="NZ_BMKW01000002.1"/>
</dbReference>
<comment type="function">
    <text evidence="1">May be required for disulfide bond formation in some proteins.</text>
</comment>
<reference evidence="4" key="2">
    <citation type="submission" date="2020-09" db="EMBL/GenBank/DDBJ databases">
        <authorList>
            <person name="Sun Q."/>
            <person name="Zhou Y."/>
        </authorList>
    </citation>
    <scope>NUCLEOTIDE SEQUENCE</scope>
    <source>
        <strain evidence="4">CGMCC 1.3617</strain>
    </source>
</reference>
<evidence type="ECO:0000256" key="2">
    <source>
        <dbReference type="ARBA" id="ARBA00005791"/>
    </source>
</evidence>
<gene>
    <name evidence="4" type="ORF">GCM10011320_09470</name>
</gene>
<sequence>MSRLSIPVSASDHAQGADNAAVTLVEYGDYQCPHCGEAYPILKAVQRTMGDGLRFVFRNFPLTEMHPHALRAAEFAEMAAGAGLFWQAHDLLYENQEALGERDLLAYGHRLGLPSDVVAGAFDGRFDQKIRDDFRGGVRSGVNGTPTLFINGLRYDGPRDADSLIMILRQAEALSSAAGGG</sequence>
<reference evidence="4" key="1">
    <citation type="journal article" date="2014" name="Int. J. Syst. Evol. Microbiol.">
        <title>Complete genome sequence of Corynebacterium casei LMG S-19264T (=DSM 44701T), isolated from a smear-ripened cheese.</title>
        <authorList>
            <consortium name="US DOE Joint Genome Institute (JGI-PGF)"/>
            <person name="Walter F."/>
            <person name="Albersmeier A."/>
            <person name="Kalinowski J."/>
            <person name="Ruckert C."/>
        </authorList>
    </citation>
    <scope>NUCLEOTIDE SEQUENCE</scope>
    <source>
        <strain evidence="4">CGMCC 1.3617</strain>
    </source>
</reference>
<evidence type="ECO:0000256" key="1">
    <source>
        <dbReference type="ARBA" id="ARBA00003565"/>
    </source>
</evidence>
<keyword evidence="5" id="KW-1185">Reference proteome</keyword>
<dbReference type="Gene3D" id="3.40.30.10">
    <property type="entry name" value="Glutaredoxin"/>
    <property type="match status" value="1"/>
</dbReference>
<dbReference type="PANTHER" id="PTHR13887:SF55">
    <property type="entry name" value="SLR0313 PROTEIN"/>
    <property type="match status" value="1"/>
</dbReference>
<evidence type="ECO:0000313" key="4">
    <source>
        <dbReference type="EMBL" id="GGJ04673.1"/>
    </source>
</evidence>
<dbReference type="EMBL" id="BMKW01000002">
    <property type="protein sequence ID" value="GGJ04673.1"/>
    <property type="molecule type" value="Genomic_DNA"/>
</dbReference>
<dbReference type="Proteomes" id="UP000661507">
    <property type="component" value="Unassembled WGS sequence"/>
</dbReference>
<evidence type="ECO:0000313" key="5">
    <source>
        <dbReference type="Proteomes" id="UP000661507"/>
    </source>
</evidence>
<dbReference type="SUPFAM" id="SSF52833">
    <property type="entry name" value="Thioredoxin-like"/>
    <property type="match status" value="1"/>
</dbReference>
<dbReference type="InterPro" id="IPR013766">
    <property type="entry name" value="Thioredoxin_domain"/>
</dbReference>
<dbReference type="CDD" id="cd02972">
    <property type="entry name" value="DsbA_family"/>
    <property type="match status" value="1"/>
</dbReference>
<dbReference type="PANTHER" id="PTHR13887">
    <property type="entry name" value="GLUTATHIONE S-TRANSFERASE KAPPA"/>
    <property type="match status" value="1"/>
</dbReference>
<proteinExistence type="inferred from homology"/>
<comment type="caution">
    <text evidence="4">The sequence shown here is derived from an EMBL/GenBank/DDBJ whole genome shotgun (WGS) entry which is preliminary data.</text>
</comment>
<dbReference type="Pfam" id="PF13462">
    <property type="entry name" value="Thioredoxin_4"/>
    <property type="match status" value="1"/>
</dbReference>